<organism evidence="9 10">
    <name type="scientific">Dendrothele bispora (strain CBS 962.96)</name>
    <dbReference type="NCBI Taxonomy" id="1314807"/>
    <lineage>
        <taxon>Eukaryota</taxon>
        <taxon>Fungi</taxon>
        <taxon>Dikarya</taxon>
        <taxon>Basidiomycota</taxon>
        <taxon>Agaricomycotina</taxon>
        <taxon>Agaricomycetes</taxon>
        <taxon>Agaricomycetidae</taxon>
        <taxon>Agaricales</taxon>
        <taxon>Agaricales incertae sedis</taxon>
        <taxon>Dendrothele</taxon>
    </lineage>
</organism>
<proteinExistence type="inferred from homology"/>
<dbReference type="EMBL" id="ML179094">
    <property type="protein sequence ID" value="THV01116.1"/>
    <property type="molecule type" value="Genomic_DNA"/>
</dbReference>
<keyword evidence="4" id="KW-0274">FAD</keyword>
<feature type="region of interest" description="Disordered" evidence="6">
    <location>
        <begin position="176"/>
        <end position="196"/>
    </location>
</feature>
<accession>A0A4V4HH38</accession>
<dbReference type="GO" id="GO:0050660">
    <property type="term" value="F:flavin adenine dinucleotide binding"/>
    <property type="evidence" value="ECO:0007669"/>
    <property type="project" value="InterPro"/>
</dbReference>
<evidence type="ECO:0000256" key="5">
    <source>
        <dbReference type="PIRSR" id="PIRSR000137-1"/>
    </source>
</evidence>
<dbReference type="Pfam" id="PF00732">
    <property type="entry name" value="GMC_oxred_N"/>
    <property type="match status" value="1"/>
</dbReference>
<gene>
    <name evidence="9" type="ORF">K435DRAFT_929694</name>
</gene>
<dbReference type="PROSITE" id="PS00624">
    <property type="entry name" value="GMC_OXRED_2"/>
    <property type="match status" value="1"/>
</dbReference>
<keyword evidence="10" id="KW-1185">Reference proteome</keyword>
<dbReference type="InterPro" id="IPR012132">
    <property type="entry name" value="GMC_OxRdtase"/>
</dbReference>
<feature type="chain" id="PRO_5020494628" evidence="7">
    <location>
        <begin position="23"/>
        <end position="600"/>
    </location>
</feature>
<evidence type="ECO:0000256" key="7">
    <source>
        <dbReference type="SAM" id="SignalP"/>
    </source>
</evidence>
<dbReference type="AlphaFoldDB" id="A0A4V4HH38"/>
<dbReference type="SUPFAM" id="SSF51905">
    <property type="entry name" value="FAD/NAD(P)-binding domain"/>
    <property type="match status" value="1"/>
</dbReference>
<dbReference type="InterPro" id="IPR007867">
    <property type="entry name" value="GMC_OxRtase_C"/>
</dbReference>
<sequence>MLSSKSLLSLSLLAPLIGVGNAALFTDPRDLPKTKYDFIVIGGLQLSYIAVAGTAGNVVANRLSEDSTKTVLVVEAGLNDAGIQAIEIPFLDSGPTGTSVDWNYTTVPQPGLNNRILDVPRGFALGGSSDLNSMIWTQGSEDLFNSYAEVTEDPSWSWDAIQPFWKRVSTLVPSTDNPYLPPPPANNPTLSNGDGPIQVNLPNFPTDIDFRVINGSKELEEAGTGFNQESAGGGQRSSSSTAYLRPIINSRPNLDVLIQTRAMKLTETYNGTFTSVEVAQSIDGPLTVLNATSEIILSAGSIGSSQILLLSGIGPKDELEAMGVPSKIDLPGVGKNLVDHPVILTIYQVSSNSTFDDILRNTTLFQKTLTLWEEERKGLFSTIPSNVIGFMKIPELEGEKDPSTGAKSANTEFLFTNGFFGAQVPTEGHFLTLAVALVSPKSKGSLTLKSPENGTFTEPSIDYGLLSDEWDLEALMQGLRDSETFLNATPWTQPSPEPYIIEPVGDWATARNGTAKDREDFIRNNMVTVFHPIGTARMSSGSPSDPLGVTDARLRVRGVKGLRVIDASVFPTIPECHLQAPVYTIAERGVQMIKDDFGMA</sequence>
<evidence type="ECO:0000313" key="10">
    <source>
        <dbReference type="Proteomes" id="UP000297245"/>
    </source>
</evidence>
<dbReference type="PIRSF" id="PIRSF000137">
    <property type="entry name" value="Alcohol_oxidase"/>
    <property type="match status" value="1"/>
</dbReference>
<dbReference type="OrthoDB" id="269227at2759"/>
<dbReference type="SUPFAM" id="SSF54373">
    <property type="entry name" value="FAD-linked reductases, C-terminal domain"/>
    <property type="match status" value="1"/>
</dbReference>
<dbReference type="GO" id="GO:0016614">
    <property type="term" value="F:oxidoreductase activity, acting on CH-OH group of donors"/>
    <property type="evidence" value="ECO:0007669"/>
    <property type="project" value="InterPro"/>
</dbReference>
<feature type="active site" description="Proton donor" evidence="5">
    <location>
        <position position="531"/>
    </location>
</feature>
<evidence type="ECO:0000256" key="2">
    <source>
        <dbReference type="ARBA" id="ARBA00010790"/>
    </source>
</evidence>
<evidence type="ECO:0000256" key="4">
    <source>
        <dbReference type="ARBA" id="ARBA00022827"/>
    </source>
</evidence>
<dbReference type="Proteomes" id="UP000297245">
    <property type="component" value="Unassembled WGS sequence"/>
</dbReference>
<feature type="domain" description="Glucose-methanol-choline oxidoreductase N-terminal" evidence="8">
    <location>
        <begin position="300"/>
        <end position="314"/>
    </location>
</feature>
<feature type="active site" description="Proton acceptor" evidence="5">
    <location>
        <position position="577"/>
    </location>
</feature>
<evidence type="ECO:0000256" key="6">
    <source>
        <dbReference type="SAM" id="MobiDB-lite"/>
    </source>
</evidence>
<protein>
    <submittedName>
        <fullName evidence="9">Alcohol oxidase</fullName>
    </submittedName>
</protein>
<evidence type="ECO:0000256" key="3">
    <source>
        <dbReference type="ARBA" id="ARBA00022630"/>
    </source>
</evidence>
<dbReference type="PANTHER" id="PTHR11552:SF147">
    <property type="entry name" value="CHOLINE DEHYDROGENASE, MITOCHONDRIAL"/>
    <property type="match status" value="1"/>
</dbReference>
<dbReference type="PANTHER" id="PTHR11552">
    <property type="entry name" value="GLUCOSE-METHANOL-CHOLINE GMC OXIDOREDUCTASE"/>
    <property type="match status" value="1"/>
</dbReference>
<keyword evidence="3" id="KW-0285">Flavoprotein</keyword>
<comment type="similarity">
    <text evidence="2">Belongs to the GMC oxidoreductase family.</text>
</comment>
<reference evidence="9 10" key="1">
    <citation type="journal article" date="2019" name="Nat. Ecol. Evol.">
        <title>Megaphylogeny resolves global patterns of mushroom evolution.</title>
        <authorList>
            <person name="Varga T."/>
            <person name="Krizsan K."/>
            <person name="Foldi C."/>
            <person name="Dima B."/>
            <person name="Sanchez-Garcia M."/>
            <person name="Sanchez-Ramirez S."/>
            <person name="Szollosi G.J."/>
            <person name="Szarkandi J.G."/>
            <person name="Papp V."/>
            <person name="Albert L."/>
            <person name="Andreopoulos W."/>
            <person name="Angelini C."/>
            <person name="Antonin V."/>
            <person name="Barry K.W."/>
            <person name="Bougher N.L."/>
            <person name="Buchanan P."/>
            <person name="Buyck B."/>
            <person name="Bense V."/>
            <person name="Catcheside P."/>
            <person name="Chovatia M."/>
            <person name="Cooper J."/>
            <person name="Damon W."/>
            <person name="Desjardin D."/>
            <person name="Finy P."/>
            <person name="Geml J."/>
            <person name="Haridas S."/>
            <person name="Hughes K."/>
            <person name="Justo A."/>
            <person name="Karasinski D."/>
            <person name="Kautmanova I."/>
            <person name="Kiss B."/>
            <person name="Kocsube S."/>
            <person name="Kotiranta H."/>
            <person name="LaButti K.M."/>
            <person name="Lechner B.E."/>
            <person name="Liimatainen K."/>
            <person name="Lipzen A."/>
            <person name="Lukacs Z."/>
            <person name="Mihaltcheva S."/>
            <person name="Morgado L.N."/>
            <person name="Niskanen T."/>
            <person name="Noordeloos M.E."/>
            <person name="Ohm R.A."/>
            <person name="Ortiz-Santana B."/>
            <person name="Ovrebo C."/>
            <person name="Racz N."/>
            <person name="Riley R."/>
            <person name="Savchenko A."/>
            <person name="Shiryaev A."/>
            <person name="Soop K."/>
            <person name="Spirin V."/>
            <person name="Szebenyi C."/>
            <person name="Tomsovsky M."/>
            <person name="Tulloss R.E."/>
            <person name="Uehling J."/>
            <person name="Grigoriev I.V."/>
            <person name="Vagvolgyi C."/>
            <person name="Papp T."/>
            <person name="Martin F.M."/>
            <person name="Miettinen O."/>
            <person name="Hibbett D.S."/>
            <person name="Nagy L.G."/>
        </authorList>
    </citation>
    <scope>NUCLEOTIDE SEQUENCE [LARGE SCALE GENOMIC DNA]</scope>
    <source>
        <strain evidence="9 10">CBS 962.96</strain>
    </source>
</reference>
<feature type="signal peptide" evidence="7">
    <location>
        <begin position="1"/>
        <end position="22"/>
    </location>
</feature>
<dbReference type="Gene3D" id="3.30.560.10">
    <property type="entry name" value="Glucose Oxidase, domain 3"/>
    <property type="match status" value="1"/>
</dbReference>
<evidence type="ECO:0000259" key="8">
    <source>
        <dbReference type="PROSITE" id="PS00624"/>
    </source>
</evidence>
<comment type="cofactor">
    <cofactor evidence="1">
        <name>FAD</name>
        <dbReference type="ChEBI" id="CHEBI:57692"/>
    </cofactor>
</comment>
<dbReference type="InterPro" id="IPR036188">
    <property type="entry name" value="FAD/NAD-bd_sf"/>
</dbReference>
<name>A0A4V4HH38_DENBC</name>
<evidence type="ECO:0000313" key="9">
    <source>
        <dbReference type="EMBL" id="THV01116.1"/>
    </source>
</evidence>
<evidence type="ECO:0000256" key="1">
    <source>
        <dbReference type="ARBA" id="ARBA00001974"/>
    </source>
</evidence>
<keyword evidence="7" id="KW-0732">Signal</keyword>
<dbReference type="InterPro" id="IPR000172">
    <property type="entry name" value="GMC_OxRdtase_N"/>
</dbReference>
<dbReference type="Pfam" id="PF05199">
    <property type="entry name" value="GMC_oxred_C"/>
    <property type="match status" value="1"/>
</dbReference>
<dbReference type="Gene3D" id="3.50.50.60">
    <property type="entry name" value="FAD/NAD(P)-binding domain"/>
    <property type="match status" value="1"/>
</dbReference>